<dbReference type="KEGG" id="ftj:FTUN_0249"/>
<proteinExistence type="predicted"/>
<dbReference type="InterPro" id="IPR013976">
    <property type="entry name" value="HDOD"/>
</dbReference>
<evidence type="ECO:0000313" key="3">
    <source>
        <dbReference type="Proteomes" id="UP000503447"/>
    </source>
</evidence>
<feature type="domain" description="HDOD" evidence="1">
    <location>
        <begin position="33"/>
        <end position="229"/>
    </location>
</feature>
<dbReference type="Proteomes" id="UP000503447">
    <property type="component" value="Chromosome"/>
</dbReference>
<dbReference type="Pfam" id="PF08668">
    <property type="entry name" value="HDOD"/>
    <property type="match status" value="1"/>
</dbReference>
<dbReference type="SUPFAM" id="SSF109604">
    <property type="entry name" value="HD-domain/PDEase-like"/>
    <property type="match status" value="1"/>
</dbReference>
<accession>A0A6M5YIF7</accession>
<evidence type="ECO:0000313" key="2">
    <source>
        <dbReference type="EMBL" id="QJW92752.1"/>
    </source>
</evidence>
<dbReference type="PANTHER" id="PTHR33525">
    <property type="match status" value="1"/>
</dbReference>
<dbReference type="PANTHER" id="PTHR33525:SF3">
    <property type="entry name" value="RIBONUCLEASE Y"/>
    <property type="match status" value="1"/>
</dbReference>
<dbReference type="Gene3D" id="1.10.3210.10">
    <property type="entry name" value="Hypothetical protein af1432"/>
    <property type="match status" value="1"/>
</dbReference>
<name>A0A6M5YIF7_9BACT</name>
<dbReference type="EMBL" id="CP053452">
    <property type="protein sequence ID" value="QJW92752.1"/>
    <property type="molecule type" value="Genomic_DNA"/>
</dbReference>
<dbReference type="RefSeq" id="WP_171469093.1">
    <property type="nucleotide sequence ID" value="NZ_CP053452.2"/>
</dbReference>
<organism evidence="2 3">
    <name type="scientific">Frigoriglobus tundricola</name>
    <dbReference type="NCBI Taxonomy" id="2774151"/>
    <lineage>
        <taxon>Bacteria</taxon>
        <taxon>Pseudomonadati</taxon>
        <taxon>Planctomycetota</taxon>
        <taxon>Planctomycetia</taxon>
        <taxon>Gemmatales</taxon>
        <taxon>Gemmataceae</taxon>
        <taxon>Frigoriglobus</taxon>
    </lineage>
</organism>
<sequence>MFFKTFTSLFRGPPRLPIEPANLLKDLGKVETFPTLSDTTIRALELIHDPSSALAEVSDLVRRDAVLAVSLLKMANSIAYRGKHEIDDVRQAAVRLGKRGCLRVITSLGLKTVFRHRVAEARTACESLHRHALFTASLAAHLNILGDFGYQGEEFTAGLLHDIGRVIICVRVPEAFFRADPMSFREDATVLSQEREVLNIDHCEVGYRFAQANGLPDSVAATILNHHFPRAEEHHRDLVALVNLADALANHVQRERKLAGFKLEACPAYKILKKRLPPDVIDRFPAAVSGAVIKALRETRAMLHISAL</sequence>
<keyword evidence="3" id="KW-1185">Reference proteome</keyword>
<dbReference type="PROSITE" id="PS51833">
    <property type="entry name" value="HDOD"/>
    <property type="match status" value="1"/>
</dbReference>
<reference evidence="3" key="1">
    <citation type="submission" date="2020-05" db="EMBL/GenBank/DDBJ databases">
        <title>Frigoriglobus tundricola gen. nov., sp. nov., a psychrotolerant cellulolytic planctomycete of the family Gemmataceae with two divergent copies of 16S rRNA gene.</title>
        <authorList>
            <person name="Kulichevskaya I.S."/>
            <person name="Ivanova A.A."/>
            <person name="Naumoff D.G."/>
            <person name="Beletsky A.V."/>
            <person name="Rijpstra W.I.C."/>
            <person name="Sinninghe Damste J.S."/>
            <person name="Mardanov A.V."/>
            <person name="Ravin N.V."/>
            <person name="Dedysh S.N."/>
        </authorList>
    </citation>
    <scope>NUCLEOTIDE SEQUENCE [LARGE SCALE GENOMIC DNA]</scope>
    <source>
        <strain evidence="3">PL17</strain>
    </source>
</reference>
<gene>
    <name evidence="2" type="ORF">FTUN_0249</name>
</gene>
<protein>
    <recommendedName>
        <fullName evidence="1">HDOD domain-containing protein</fullName>
    </recommendedName>
</protein>
<dbReference type="InterPro" id="IPR052340">
    <property type="entry name" value="RNase_Y/CdgJ"/>
</dbReference>
<dbReference type="AlphaFoldDB" id="A0A6M5YIF7"/>
<evidence type="ECO:0000259" key="1">
    <source>
        <dbReference type="PROSITE" id="PS51833"/>
    </source>
</evidence>